<dbReference type="Gene3D" id="1.20.1260.10">
    <property type="match status" value="1"/>
</dbReference>
<evidence type="ECO:0000313" key="2">
    <source>
        <dbReference type="Proteomes" id="UP001597375"/>
    </source>
</evidence>
<organism evidence="1 2">
    <name type="scientific">Luteolibacter algae</name>
    <dbReference type="NCBI Taxonomy" id="454151"/>
    <lineage>
        <taxon>Bacteria</taxon>
        <taxon>Pseudomonadati</taxon>
        <taxon>Verrucomicrobiota</taxon>
        <taxon>Verrucomicrobiia</taxon>
        <taxon>Verrucomicrobiales</taxon>
        <taxon>Verrucomicrobiaceae</taxon>
        <taxon>Luteolibacter</taxon>
    </lineage>
</organism>
<protein>
    <recommendedName>
        <fullName evidence="3">DUF892 family protein</fullName>
    </recommendedName>
</protein>
<reference evidence="2" key="1">
    <citation type="journal article" date="2019" name="Int. J. Syst. Evol. Microbiol.">
        <title>The Global Catalogue of Microorganisms (GCM) 10K type strain sequencing project: providing services to taxonomists for standard genome sequencing and annotation.</title>
        <authorList>
            <consortium name="The Broad Institute Genomics Platform"/>
            <consortium name="The Broad Institute Genome Sequencing Center for Infectious Disease"/>
            <person name="Wu L."/>
            <person name="Ma J."/>
        </authorList>
    </citation>
    <scope>NUCLEOTIDE SEQUENCE [LARGE SCALE GENOMIC DNA]</scope>
    <source>
        <strain evidence="2">CGMCC 4.7106</strain>
    </source>
</reference>
<dbReference type="Proteomes" id="UP001597375">
    <property type="component" value="Unassembled WGS sequence"/>
</dbReference>
<dbReference type="RefSeq" id="WP_386819637.1">
    <property type="nucleotide sequence ID" value="NZ_JBHUIT010000008.1"/>
</dbReference>
<comment type="caution">
    <text evidence="1">The sequence shown here is derived from an EMBL/GenBank/DDBJ whole genome shotgun (WGS) entry which is preliminary data.</text>
</comment>
<sequence length="190" mass="20934">MKDIHHSSIIHYVNDIVAMERDIVNAVRTQLEDDRVRDHPQLHSLFLEIAVNGDYRAEVFEKLIAQEGGSLGGAIKEGIAAVAGVMAGLYGITRQHPLSHMVRDNTVAMNVASTSYSMLLTLALATNHKRCEELALSALNSCPKLVRQLTDVLPYVVLEEISGDAPAPNMMAAEQANDLIQRSWKQHEPV</sequence>
<dbReference type="InterPro" id="IPR012347">
    <property type="entry name" value="Ferritin-like"/>
</dbReference>
<dbReference type="InterPro" id="IPR009078">
    <property type="entry name" value="Ferritin-like_SF"/>
</dbReference>
<evidence type="ECO:0008006" key="3">
    <source>
        <dbReference type="Google" id="ProtNLM"/>
    </source>
</evidence>
<dbReference type="EMBL" id="JBHUIT010000008">
    <property type="protein sequence ID" value="MFD2256423.1"/>
    <property type="molecule type" value="Genomic_DNA"/>
</dbReference>
<evidence type="ECO:0000313" key="1">
    <source>
        <dbReference type="EMBL" id="MFD2256423.1"/>
    </source>
</evidence>
<dbReference type="SUPFAM" id="SSF47240">
    <property type="entry name" value="Ferritin-like"/>
    <property type="match status" value="1"/>
</dbReference>
<keyword evidence="2" id="KW-1185">Reference proteome</keyword>
<accession>A0ABW5D5S4</accession>
<proteinExistence type="predicted"/>
<gene>
    <name evidence="1" type="ORF">ACFSSA_07040</name>
</gene>
<name>A0ABW5D5S4_9BACT</name>